<protein>
    <submittedName>
        <fullName evidence="3">Calmodulin-binding receptor-like cytoplasmic kinase 1</fullName>
    </submittedName>
</protein>
<reference evidence="3" key="3">
    <citation type="submission" date="2023-07" db="EMBL/GenBank/DDBJ databases">
        <title>An improved reference 1 genome and first organelle genomes of Quercus suber.</title>
        <authorList>
            <consortium name="Genosuber Consortium"/>
            <person name="Usie A."/>
            <person name="Serra O."/>
            <person name="Barros P."/>
        </authorList>
    </citation>
    <scope>NUCLEOTIDE SEQUENCE</scope>
    <source>
        <strain evidence="3">HL8</strain>
        <tissue evidence="3">Leaves</tissue>
    </source>
</reference>
<reference evidence="3" key="2">
    <citation type="journal article" date="2018" name="Sci. Data">
        <title>The draft genome sequence of cork oak.</title>
        <authorList>
            <person name="Ramos A.M."/>
            <person name="Usie A."/>
            <person name="Barbosa P."/>
            <person name="Barros P.M."/>
            <person name="Capote T."/>
            <person name="Chaves I."/>
            <person name="Simoes F."/>
            <person name="Abreu I."/>
            <person name="Carrasquinho I."/>
            <person name="Faro C."/>
            <person name="Guimaraes J.B."/>
            <person name="Mendonca D."/>
            <person name="Nobrega F."/>
            <person name="Rodrigues L."/>
            <person name="Saibo N.J.M."/>
            <person name="Varela M.C."/>
            <person name="Egas C."/>
            <person name="Matos J."/>
            <person name="Miguel C.M."/>
            <person name="Oliveira M.M."/>
            <person name="Ricardo C.P."/>
            <person name="Goncalves S."/>
        </authorList>
    </citation>
    <scope>NUCLEOTIDE SEQUENCE [LARGE SCALE GENOMIC DNA]</scope>
    <source>
        <strain evidence="3">HL8</strain>
    </source>
</reference>
<dbReference type="Gene3D" id="1.10.510.10">
    <property type="entry name" value="Transferase(Phosphotransferase) domain 1"/>
    <property type="match status" value="1"/>
</dbReference>
<feature type="compositionally biased region" description="Polar residues" evidence="1">
    <location>
        <begin position="46"/>
        <end position="56"/>
    </location>
</feature>
<dbReference type="SUPFAM" id="SSF56112">
    <property type="entry name" value="Protein kinase-like (PK-like)"/>
    <property type="match status" value="1"/>
</dbReference>
<dbReference type="PANTHER" id="PTHR27003:SF311">
    <property type="entry name" value="PROTEIN KINASE DOMAIN-CONTAINING PROTEIN"/>
    <property type="match status" value="1"/>
</dbReference>
<dbReference type="GO" id="GO:0004714">
    <property type="term" value="F:transmembrane receptor protein tyrosine kinase activity"/>
    <property type="evidence" value="ECO:0007669"/>
    <property type="project" value="InterPro"/>
</dbReference>
<evidence type="ECO:0000313" key="3">
    <source>
        <dbReference type="EMBL" id="KAK7860268.1"/>
    </source>
</evidence>
<keyword evidence="3" id="KW-0418">Kinase</keyword>
<feature type="domain" description="Protein kinase" evidence="2">
    <location>
        <begin position="80"/>
        <end position="240"/>
    </location>
</feature>
<keyword evidence="3" id="KW-0675">Receptor</keyword>
<keyword evidence="3" id="KW-0808">Transferase</keyword>
<dbReference type="GO" id="GO:0009506">
    <property type="term" value="C:plasmodesma"/>
    <property type="evidence" value="ECO:0007669"/>
    <property type="project" value="TreeGrafter"/>
</dbReference>
<dbReference type="AlphaFoldDB" id="A0AAW0M8N0"/>
<dbReference type="EMBL" id="PKMF04000007">
    <property type="protein sequence ID" value="KAK7860268.1"/>
    <property type="molecule type" value="Genomic_DNA"/>
</dbReference>
<organism evidence="3">
    <name type="scientific">Quercus suber</name>
    <name type="common">Cork oak</name>
    <dbReference type="NCBI Taxonomy" id="58331"/>
    <lineage>
        <taxon>Eukaryota</taxon>
        <taxon>Viridiplantae</taxon>
        <taxon>Streptophyta</taxon>
        <taxon>Embryophyta</taxon>
        <taxon>Tracheophyta</taxon>
        <taxon>Spermatophyta</taxon>
        <taxon>Magnoliopsida</taxon>
        <taxon>eudicotyledons</taxon>
        <taxon>Gunneridae</taxon>
        <taxon>Pentapetalae</taxon>
        <taxon>rosids</taxon>
        <taxon>fabids</taxon>
        <taxon>Fagales</taxon>
        <taxon>Fagaceae</taxon>
        <taxon>Quercus</taxon>
    </lineage>
</organism>
<accession>A0AAW0M8N0</accession>
<dbReference type="InterPro" id="IPR001245">
    <property type="entry name" value="Ser-Thr/Tyr_kinase_cat_dom"/>
</dbReference>
<dbReference type="InterPro" id="IPR011009">
    <property type="entry name" value="Kinase-like_dom_sf"/>
</dbReference>
<dbReference type="Pfam" id="PF07714">
    <property type="entry name" value="PK_Tyr_Ser-Thr"/>
    <property type="match status" value="1"/>
</dbReference>
<feature type="compositionally biased region" description="Polar residues" evidence="1">
    <location>
        <begin position="24"/>
        <end position="40"/>
    </location>
</feature>
<sequence length="240" mass="27551">MSNQPSQQQDHSTSNLWGNDMIKLTNSQKPKSPFSLQMKNGPSPLNFPSPSNQRRQNLNLQHGYTNKHNHTTHSSVLDYVKGAAKRVSGVFTKLFRRRKQNHPEEILVPDFSRNTAPIRGTSSLKVHQHTRPLLHNKYDKRLSLEFKNEILTLSMIEHLNLVRLYGYLEHGDEQMILVEYISNGTLREHLDGKLGNGLEMAERLEIAIDIAHAITYLHMYTGYSEIERWRGCACHGSKAE</sequence>
<name>A0AAW0M8N0_QUESU</name>
<dbReference type="InterPro" id="IPR045272">
    <property type="entry name" value="ANXUR1/2-like"/>
</dbReference>
<dbReference type="GO" id="GO:0005886">
    <property type="term" value="C:plasma membrane"/>
    <property type="evidence" value="ECO:0007669"/>
    <property type="project" value="TreeGrafter"/>
</dbReference>
<dbReference type="GO" id="GO:0005524">
    <property type="term" value="F:ATP binding"/>
    <property type="evidence" value="ECO:0007669"/>
    <property type="project" value="InterPro"/>
</dbReference>
<evidence type="ECO:0000259" key="2">
    <source>
        <dbReference type="PROSITE" id="PS50011"/>
    </source>
</evidence>
<feature type="region of interest" description="Disordered" evidence="1">
    <location>
        <begin position="24"/>
        <end position="56"/>
    </location>
</feature>
<dbReference type="PROSITE" id="PS50011">
    <property type="entry name" value="PROTEIN_KINASE_DOM"/>
    <property type="match status" value="1"/>
</dbReference>
<gene>
    <name evidence="3" type="primary">CRCK1</name>
    <name evidence="3" type="ORF">CFP56_039723</name>
</gene>
<dbReference type="PANTHER" id="PTHR27003">
    <property type="entry name" value="OS07G0166700 PROTEIN"/>
    <property type="match status" value="1"/>
</dbReference>
<reference evidence="3" key="1">
    <citation type="submission" date="2017-12" db="EMBL/GenBank/DDBJ databases">
        <authorList>
            <person name="Barbosa P."/>
            <person name="Usie A."/>
            <person name="Ramos A.M."/>
        </authorList>
    </citation>
    <scope>NUCLEOTIDE SEQUENCE</scope>
    <source>
        <strain evidence="3">HL8</strain>
        <tissue evidence="3">Leaves</tissue>
    </source>
</reference>
<comment type="caution">
    <text evidence="3">The sequence shown here is derived from an EMBL/GenBank/DDBJ whole genome shotgun (WGS) entry which is preliminary data.</text>
</comment>
<proteinExistence type="predicted"/>
<evidence type="ECO:0000256" key="1">
    <source>
        <dbReference type="SAM" id="MobiDB-lite"/>
    </source>
</evidence>
<dbReference type="InterPro" id="IPR000719">
    <property type="entry name" value="Prot_kinase_dom"/>
</dbReference>